<comment type="similarity">
    <text evidence="1">Belongs to the phosphate acetyltransferase and butyryltransferase family.</text>
</comment>
<accession>A0A0D0PGW1</accession>
<evidence type="ECO:0000259" key="4">
    <source>
        <dbReference type="Pfam" id="PF01515"/>
    </source>
</evidence>
<dbReference type="PANTHER" id="PTHR43356:SF2">
    <property type="entry name" value="PHOSPHATE ACETYLTRANSFERASE"/>
    <property type="match status" value="1"/>
</dbReference>
<sequence>MPPETFPFLSAATPVCPPGLLARAQALPAPRVALVNAGAAVPLQGLREAADLGLARPVLVGDRERIVSAADEIGWDIAGLDLVHAPREEAGDAAAGLIREGGADAVMKGQVHTSTFLKALLPSRAGLREKDARCGHVFHITLPGSERPLFLTDAALNVEPDVETRKACLSHAVRLARLLGDDDVKAGCLSASEDVTPQIPSSGEAAEIAAWAATALEAQVQGPMAMDLILSAAAARVKGFEGPVPGDADIVLVPEITTGNALFKLMVLGMGACAGGMVMGAKVPILLTSRSQQAPDRIASAALGAILAAAGPG</sequence>
<protein>
    <submittedName>
        <fullName evidence="5">Phosphotransacetylase</fullName>
        <ecNumber evidence="5">2.3.1.8</ecNumber>
    </submittedName>
</protein>
<evidence type="ECO:0000313" key="5">
    <source>
        <dbReference type="EMBL" id="KIQ70576.1"/>
    </source>
</evidence>
<gene>
    <name evidence="5" type="ORF">Wenmar_00954</name>
</gene>
<dbReference type="Proteomes" id="UP000035100">
    <property type="component" value="Unassembled WGS sequence"/>
</dbReference>
<dbReference type="EC" id="2.3.1.8" evidence="5"/>
<dbReference type="InterPro" id="IPR002505">
    <property type="entry name" value="PTA_PTB"/>
</dbReference>
<dbReference type="PIRSF" id="PIRSF000428">
    <property type="entry name" value="P_Ac_trans"/>
    <property type="match status" value="1"/>
</dbReference>
<dbReference type="RefSeq" id="WP_018302735.1">
    <property type="nucleotide sequence ID" value="NZ_KB902288.1"/>
</dbReference>
<keyword evidence="3 5" id="KW-0012">Acyltransferase</keyword>
<dbReference type="EMBL" id="AONG01000005">
    <property type="protein sequence ID" value="KIQ70576.1"/>
    <property type="molecule type" value="Genomic_DNA"/>
</dbReference>
<keyword evidence="2 5" id="KW-0808">Transferase</keyword>
<dbReference type="PATRIC" id="fig|1123501.6.peg.1021"/>
<keyword evidence="6" id="KW-1185">Reference proteome</keyword>
<evidence type="ECO:0000313" key="6">
    <source>
        <dbReference type="Proteomes" id="UP000035100"/>
    </source>
</evidence>
<feature type="domain" description="Phosphate acetyl/butaryl transferase" evidence="4">
    <location>
        <begin position="93"/>
        <end position="304"/>
    </location>
</feature>
<reference evidence="5 6" key="1">
    <citation type="submission" date="2013-01" db="EMBL/GenBank/DDBJ databases">
        <authorList>
            <person name="Fiebig A."/>
            <person name="Goeker M."/>
            <person name="Klenk H.-P.P."/>
        </authorList>
    </citation>
    <scope>NUCLEOTIDE SEQUENCE [LARGE SCALE GENOMIC DNA]</scope>
    <source>
        <strain evidence="5 6">DSM 24838</strain>
    </source>
</reference>
<comment type="caution">
    <text evidence="5">The sequence shown here is derived from an EMBL/GenBank/DDBJ whole genome shotgun (WGS) entry which is preliminary data.</text>
</comment>
<dbReference type="eggNOG" id="COG0280">
    <property type="taxonomic scope" value="Bacteria"/>
</dbReference>
<dbReference type="STRING" id="1123501.Wenmar_00954"/>
<dbReference type="InterPro" id="IPR050500">
    <property type="entry name" value="Phos_Acetyltrans/Butyryltrans"/>
</dbReference>
<name>A0A0D0PGW1_9RHOB</name>
<evidence type="ECO:0000256" key="2">
    <source>
        <dbReference type="ARBA" id="ARBA00022679"/>
    </source>
</evidence>
<organism evidence="5 6">
    <name type="scientific">Wenxinia marina DSM 24838</name>
    <dbReference type="NCBI Taxonomy" id="1123501"/>
    <lineage>
        <taxon>Bacteria</taxon>
        <taxon>Pseudomonadati</taxon>
        <taxon>Pseudomonadota</taxon>
        <taxon>Alphaproteobacteria</taxon>
        <taxon>Rhodobacterales</taxon>
        <taxon>Roseobacteraceae</taxon>
        <taxon>Wenxinia</taxon>
    </lineage>
</organism>
<dbReference type="AlphaFoldDB" id="A0A0D0PGW1"/>
<dbReference type="PANTHER" id="PTHR43356">
    <property type="entry name" value="PHOSPHATE ACETYLTRANSFERASE"/>
    <property type="match status" value="1"/>
</dbReference>
<dbReference type="GO" id="GO:0008959">
    <property type="term" value="F:phosphate acetyltransferase activity"/>
    <property type="evidence" value="ECO:0007669"/>
    <property type="project" value="UniProtKB-EC"/>
</dbReference>
<dbReference type="InterPro" id="IPR012147">
    <property type="entry name" value="P_Ac_Bu_trans"/>
</dbReference>
<dbReference type="Gene3D" id="3.40.718.10">
    <property type="entry name" value="Isopropylmalate Dehydrogenase"/>
    <property type="match status" value="1"/>
</dbReference>
<evidence type="ECO:0000256" key="1">
    <source>
        <dbReference type="ARBA" id="ARBA00005656"/>
    </source>
</evidence>
<evidence type="ECO:0000256" key="3">
    <source>
        <dbReference type="ARBA" id="ARBA00023315"/>
    </source>
</evidence>
<dbReference type="Pfam" id="PF01515">
    <property type="entry name" value="PTA_PTB"/>
    <property type="match status" value="1"/>
</dbReference>
<proteinExistence type="inferred from homology"/>
<dbReference type="SUPFAM" id="SSF53659">
    <property type="entry name" value="Isocitrate/Isopropylmalate dehydrogenase-like"/>
    <property type="match status" value="1"/>
</dbReference>
<dbReference type="OrthoDB" id="9800237at2"/>